<accession>A0A1M4SLA2</accession>
<name>A0A1M4SLA2_9BACT</name>
<organism evidence="2 3">
    <name type="scientific">Flavisolibacter ginsengisoli DSM 18119</name>
    <dbReference type="NCBI Taxonomy" id="1121884"/>
    <lineage>
        <taxon>Bacteria</taxon>
        <taxon>Pseudomonadati</taxon>
        <taxon>Bacteroidota</taxon>
        <taxon>Chitinophagia</taxon>
        <taxon>Chitinophagales</taxon>
        <taxon>Chitinophagaceae</taxon>
        <taxon>Flavisolibacter</taxon>
    </lineage>
</organism>
<dbReference type="Proteomes" id="UP000184048">
    <property type="component" value="Unassembled WGS sequence"/>
</dbReference>
<evidence type="ECO:0000313" key="3">
    <source>
        <dbReference type="Proteomes" id="UP000184048"/>
    </source>
</evidence>
<sequence length="260" mass="29278">MNYNLSSIPERTSRPRSFGLTVISDKGMSIAETENLLAVGKPYIDMVKLAFGTALVTPQIREKVKLYQSNNVPVFFGGLLFEAFVIRGQYNDYIKLLEEFELSFIEVSDGAISISHEEKCHYIKTLSEIGTVISEVGSKDKDKVKVTPPYQWINMMQAELDAGSAYLIAEAKETGTEGVYRNSGEVREGLVEEILTRIPGEKIIWEAPEKDQQLYFIRQLGCNANLGNIEPREVIPLETMRLGLRSDSFDLFLEHSGRKV</sequence>
<dbReference type="EMBL" id="FQUU01000001">
    <property type="protein sequence ID" value="SHE32965.1"/>
    <property type="molecule type" value="Genomic_DNA"/>
</dbReference>
<dbReference type="OrthoDB" id="651445at2"/>
<dbReference type="Gene3D" id="3.20.20.70">
    <property type="entry name" value="Aldolase class I"/>
    <property type="match status" value="1"/>
</dbReference>
<evidence type="ECO:0000256" key="1">
    <source>
        <dbReference type="ARBA" id="ARBA00010424"/>
    </source>
</evidence>
<dbReference type="InterPro" id="IPR013785">
    <property type="entry name" value="Aldolase_TIM"/>
</dbReference>
<dbReference type="AlphaFoldDB" id="A0A1M4SLA2"/>
<dbReference type="InterPro" id="IPR003830">
    <property type="entry name" value="ComA_synth"/>
</dbReference>
<keyword evidence="3" id="KW-1185">Reference proteome</keyword>
<dbReference type="InterPro" id="IPR036112">
    <property type="entry name" value="ComA_synth_sf"/>
</dbReference>
<dbReference type="RefSeq" id="WP_072833326.1">
    <property type="nucleotide sequence ID" value="NZ_FQUU01000001.1"/>
</dbReference>
<protein>
    <submittedName>
        <fullName evidence="2">Phosphosulfolactate synthase</fullName>
    </submittedName>
</protein>
<dbReference type="STRING" id="1121884.SAMN02745131_00156"/>
<reference evidence="2 3" key="1">
    <citation type="submission" date="2016-11" db="EMBL/GenBank/DDBJ databases">
        <authorList>
            <person name="Jaros S."/>
            <person name="Januszkiewicz K."/>
            <person name="Wedrychowicz H."/>
        </authorList>
    </citation>
    <scope>NUCLEOTIDE SEQUENCE [LARGE SCALE GENOMIC DNA]</scope>
    <source>
        <strain evidence="2 3">DSM 18119</strain>
    </source>
</reference>
<evidence type="ECO:0000313" key="2">
    <source>
        <dbReference type="EMBL" id="SHE32965.1"/>
    </source>
</evidence>
<gene>
    <name evidence="2" type="ORF">SAMN02745131_00156</name>
</gene>
<dbReference type="SUPFAM" id="SSF102110">
    <property type="entry name" value="(2r)-phospho-3-sulfolactate synthase ComA"/>
    <property type="match status" value="1"/>
</dbReference>
<dbReference type="PANTHER" id="PTHR48413">
    <property type="match status" value="1"/>
</dbReference>
<dbReference type="PANTHER" id="PTHR48413:SF1">
    <property type="entry name" value="PROTEIN HEAT-STRESS-ASSOCIATED 32"/>
    <property type="match status" value="1"/>
</dbReference>
<dbReference type="Pfam" id="PF02679">
    <property type="entry name" value="ComA"/>
    <property type="match status" value="1"/>
</dbReference>
<proteinExistence type="inferred from homology"/>
<comment type="similarity">
    <text evidence="1">Belongs to the phosphosulfolactate synthase family.</text>
</comment>